<dbReference type="AlphaFoldDB" id="A0A1I7MWM2"/>
<dbReference type="InterPro" id="IPR021266">
    <property type="entry name" value="Kdo_hydroxlase"/>
</dbReference>
<dbReference type="STRING" id="51670.SAMN04488557_0597"/>
<dbReference type="Proteomes" id="UP000199423">
    <property type="component" value="Unassembled WGS sequence"/>
</dbReference>
<evidence type="ECO:0000313" key="1">
    <source>
        <dbReference type="EMBL" id="SFV26800.1"/>
    </source>
</evidence>
<dbReference type="OrthoDB" id="21302at2"/>
<reference evidence="2" key="1">
    <citation type="submission" date="2016-10" db="EMBL/GenBank/DDBJ databases">
        <authorList>
            <person name="Varghese N."/>
            <person name="Submissions S."/>
        </authorList>
    </citation>
    <scope>NUCLEOTIDE SEQUENCE [LARGE SCALE GENOMIC DNA]</scope>
    <source>
        <strain evidence="2">DSM 1565</strain>
    </source>
</reference>
<dbReference type="EMBL" id="FPCH01000001">
    <property type="protein sequence ID" value="SFV26800.1"/>
    <property type="molecule type" value="Genomic_DNA"/>
</dbReference>
<dbReference type="RefSeq" id="WP_092863999.1">
    <property type="nucleotide sequence ID" value="NZ_FPCH01000001.1"/>
</dbReference>
<accession>A0A1I7MWM2</accession>
<organism evidence="1 2">
    <name type="scientific">Hyphomicrobium facile</name>
    <dbReference type="NCBI Taxonomy" id="51670"/>
    <lineage>
        <taxon>Bacteria</taxon>
        <taxon>Pseudomonadati</taxon>
        <taxon>Pseudomonadota</taxon>
        <taxon>Alphaproteobacteria</taxon>
        <taxon>Hyphomicrobiales</taxon>
        <taxon>Hyphomicrobiaceae</taxon>
        <taxon>Hyphomicrobium</taxon>
    </lineage>
</organism>
<name>A0A1I7MWM2_9HYPH</name>
<gene>
    <name evidence="1" type="ORF">SAMN04488557_0597</name>
</gene>
<keyword evidence="2" id="KW-1185">Reference proteome</keyword>
<sequence>MLSVNPSLEVFSSTMWNDSFAPEDQRRAVSNLEDGRILYFRHLSFQLDEPERFLLATSWSNQKAKNISLDPNEGKLRGTKIEGPDNDQLTAMMRRYASYAQQFMHALLPGYAPRLQLGRTSFRPEEIEGRKPASYRKDDRRLHLDTFPSRPCRGARILRVFTNINPAGKPRMWLVGEPFEAFAGRFLPRVRPAVPGLSRIEYALGITKKPRTPYDHIMLQLHDRAKGDTRYQREAPRQEVAFAAGSTWVVFTDQVAHAATRGQFALEQTFELPVAAQQRPDRSPLRVLERMTGRSLAPATN</sequence>
<evidence type="ECO:0000313" key="2">
    <source>
        <dbReference type="Proteomes" id="UP000199423"/>
    </source>
</evidence>
<proteinExistence type="predicted"/>
<dbReference type="Pfam" id="PF11004">
    <property type="entry name" value="Kdo_hydroxy"/>
    <property type="match status" value="1"/>
</dbReference>
<protein>
    <submittedName>
        <fullName evidence="1">3-deoxy-D-manno-oct-2-ulosonic acid (Kdo) hydroxylase</fullName>
    </submittedName>
</protein>